<dbReference type="Gene3D" id="3.30.450.40">
    <property type="match status" value="1"/>
</dbReference>
<name>A0A4V2FGH8_9BURK</name>
<feature type="domain" description="Protein kinase" evidence="2">
    <location>
        <begin position="1"/>
        <end position="297"/>
    </location>
</feature>
<dbReference type="SMART" id="SM00220">
    <property type="entry name" value="S_TKc"/>
    <property type="match status" value="1"/>
</dbReference>
<dbReference type="Pfam" id="PF07568">
    <property type="entry name" value="HisKA_2"/>
    <property type="match status" value="1"/>
</dbReference>
<evidence type="ECO:0000256" key="1">
    <source>
        <dbReference type="SAM" id="MobiDB-lite"/>
    </source>
</evidence>
<protein>
    <submittedName>
        <fullName evidence="4">Putative ATPase</fullName>
    </submittedName>
</protein>
<dbReference type="InterPro" id="IPR041664">
    <property type="entry name" value="AAA_16"/>
</dbReference>
<dbReference type="RefSeq" id="WP_130392444.1">
    <property type="nucleotide sequence ID" value="NZ_SGXM01000004.1"/>
</dbReference>
<proteinExistence type="predicted"/>
<dbReference type="InterPro" id="IPR003594">
    <property type="entry name" value="HATPase_dom"/>
</dbReference>
<feature type="domain" description="Histidine kinase" evidence="3">
    <location>
        <begin position="1497"/>
        <end position="1698"/>
    </location>
</feature>
<dbReference type="Gene3D" id="1.10.510.10">
    <property type="entry name" value="Transferase(Phosphotransferase) domain 1"/>
    <property type="match status" value="1"/>
</dbReference>
<dbReference type="CDD" id="cd14014">
    <property type="entry name" value="STKc_PknB_like"/>
    <property type="match status" value="1"/>
</dbReference>
<reference evidence="4 5" key="1">
    <citation type="journal article" date="2015" name="Stand. Genomic Sci.">
        <title>Genomic Encyclopedia of Bacterial and Archaeal Type Strains, Phase III: the genomes of soil and plant-associated and newly described type strains.</title>
        <authorList>
            <person name="Whitman W.B."/>
            <person name="Woyke T."/>
            <person name="Klenk H.P."/>
            <person name="Zhou Y."/>
            <person name="Lilburn T.G."/>
            <person name="Beck B.J."/>
            <person name="De Vos P."/>
            <person name="Vandamme P."/>
            <person name="Eisen J.A."/>
            <person name="Garrity G."/>
            <person name="Hugenholtz P."/>
            <person name="Kyrpides N.C."/>
        </authorList>
    </citation>
    <scope>NUCLEOTIDE SEQUENCE [LARGE SCALE GENOMIC DNA]</scope>
    <source>
        <strain evidence="4 5">ASC-9842</strain>
    </source>
</reference>
<dbReference type="Gene3D" id="3.30.565.10">
    <property type="entry name" value="Histidine kinase-like ATPase, C-terminal domain"/>
    <property type="match status" value="1"/>
</dbReference>
<dbReference type="OrthoDB" id="9801841at2"/>
<dbReference type="PANTHER" id="PTHR43642">
    <property type="entry name" value="HYBRID SIGNAL TRANSDUCTION HISTIDINE KINASE G"/>
    <property type="match status" value="1"/>
</dbReference>
<accession>A0A4V2FGH8</accession>
<evidence type="ECO:0000313" key="5">
    <source>
        <dbReference type="Proteomes" id="UP000291078"/>
    </source>
</evidence>
<organism evidence="4 5">
    <name type="scientific">Cupriavidus agavae</name>
    <dbReference type="NCBI Taxonomy" id="1001822"/>
    <lineage>
        <taxon>Bacteria</taxon>
        <taxon>Pseudomonadati</taxon>
        <taxon>Pseudomonadota</taxon>
        <taxon>Betaproteobacteria</taxon>
        <taxon>Burkholderiales</taxon>
        <taxon>Burkholderiaceae</taxon>
        <taxon>Cupriavidus</taxon>
    </lineage>
</organism>
<dbReference type="SUPFAM" id="SSF55781">
    <property type="entry name" value="GAF domain-like"/>
    <property type="match status" value="1"/>
</dbReference>
<feature type="compositionally biased region" description="Basic and acidic residues" evidence="1">
    <location>
        <begin position="296"/>
        <end position="309"/>
    </location>
</feature>
<dbReference type="InterPro" id="IPR036890">
    <property type="entry name" value="HATPase_C_sf"/>
</dbReference>
<dbReference type="Gene3D" id="3.30.450.20">
    <property type="entry name" value="PAS domain"/>
    <property type="match status" value="1"/>
</dbReference>
<comment type="caution">
    <text evidence="4">The sequence shown here is derived from an EMBL/GenBank/DDBJ whole genome shotgun (WGS) entry which is preliminary data.</text>
</comment>
<evidence type="ECO:0000259" key="2">
    <source>
        <dbReference type="PROSITE" id="PS50011"/>
    </source>
</evidence>
<dbReference type="Pfam" id="PF13191">
    <property type="entry name" value="AAA_16"/>
    <property type="match status" value="1"/>
</dbReference>
<feature type="compositionally biased region" description="Polar residues" evidence="1">
    <location>
        <begin position="310"/>
        <end position="319"/>
    </location>
</feature>
<dbReference type="Pfam" id="PF00069">
    <property type="entry name" value="Pkinase"/>
    <property type="match status" value="1"/>
</dbReference>
<dbReference type="InterPro" id="IPR005467">
    <property type="entry name" value="His_kinase_dom"/>
</dbReference>
<dbReference type="PANTHER" id="PTHR43642:SF1">
    <property type="entry name" value="HYBRID SIGNAL TRANSDUCTION HISTIDINE KINASE G"/>
    <property type="match status" value="1"/>
</dbReference>
<keyword evidence="5" id="KW-1185">Reference proteome</keyword>
<feature type="region of interest" description="Disordered" evidence="1">
    <location>
        <begin position="295"/>
        <end position="319"/>
    </location>
</feature>
<dbReference type="SMART" id="SM00387">
    <property type="entry name" value="HATPase_c"/>
    <property type="match status" value="1"/>
</dbReference>
<dbReference type="Gene3D" id="3.40.50.300">
    <property type="entry name" value="P-loop containing nucleotide triphosphate hydrolases"/>
    <property type="match status" value="1"/>
</dbReference>
<dbReference type="InterPro" id="IPR027417">
    <property type="entry name" value="P-loop_NTPase"/>
</dbReference>
<dbReference type="InterPro" id="IPR011009">
    <property type="entry name" value="Kinase-like_dom_sf"/>
</dbReference>
<dbReference type="InterPro" id="IPR053159">
    <property type="entry name" value="Hybrid_Histidine_Kinase"/>
</dbReference>
<dbReference type="EMBL" id="SGXM01000004">
    <property type="protein sequence ID" value="RZT36829.1"/>
    <property type="molecule type" value="Genomic_DNA"/>
</dbReference>
<dbReference type="Pfam" id="PF01590">
    <property type="entry name" value="GAF"/>
    <property type="match status" value="1"/>
</dbReference>
<dbReference type="PROSITE" id="PS50011">
    <property type="entry name" value="PROTEIN_KINASE_DOM"/>
    <property type="match status" value="1"/>
</dbReference>
<dbReference type="SMART" id="SM00065">
    <property type="entry name" value="GAF"/>
    <property type="match status" value="1"/>
</dbReference>
<dbReference type="SUPFAM" id="SSF52540">
    <property type="entry name" value="P-loop containing nucleoside triphosphate hydrolases"/>
    <property type="match status" value="1"/>
</dbReference>
<evidence type="ECO:0000313" key="4">
    <source>
        <dbReference type="EMBL" id="RZT36829.1"/>
    </source>
</evidence>
<dbReference type="SUPFAM" id="SSF55874">
    <property type="entry name" value="ATPase domain of HSP90 chaperone/DNA topoisomerase II/histidine kinase"/>
    <property type="match status" value="1"/>
</dbReference>
<dbReference type="Pfam" id="PF02518">
    <property type="entry name" value="HATPase_c"/>
    <property type="match status" value="1"/>
</dbReference>
<evidence type="ECO:0000259" key="3">
    <source>
        <dbReference type="PROSITE" id="PS50109"/>
    </source>
</evidence>
<sequence length="1701" mass="184999">MSSDVSLAPSRVSEFADESRAARALLRGCDKRFSGATQLVELCRDEEKILYRAIEGDLRCLITIAVRPAALVLERFAHEYSMRDALDNSWAIVPGGWYESGLGVLLQTSDPGGVLLSEFRTRPIERLPQIVDIVAHAISVARALGSAHDAGIVHGDLKPENILLTPAGGARLLGFGISQLVSDGGATPEGEGPIRGSLAYLAPERAKRTRAGIDARADLYSFGIVLYELLTGRLPFYAADVAGWVHCHLARRPIPPGELRPQIPRALSRLVVKLLAKEPADRYQDADSVARALESALDHDESAEDHDSPASESARQVPQFSQHLYGRESELRSLRLTHERVAQHGGSAFVLIGGLSGSGKSFLVRQFERALLGCGALFVSGKYDQYLRDIPYQTLSQCFDRLIQDIISSEPDTQARWRESLVAALGDNSELMVKLVPSLATLIGDPAQTTSIGPQEDQIRFRATLKRFLQVFATADHPLTLFLDDIQWLDDATFGFLRELSEAEDVSHLLVIAAYREEEATSSAALASTLASLRASPTEVVEIKLTSLSDRSLMSMVADGLGRSESDVMPLVELVRQKTAGLPFLAVQLLGSLIERELILFNSTEQRWEWELKRITQTLCDDDAVDYLIEKIKSLSPQSREDLFYLACLGNRSTLQTVASVLELRADAVQARLTEAASAGLILLQDGICSFAHDRVQESVYGGGGLGARASAHLATARRLLAHAGQSSLHEAAYEIATQFLKALPLHPPEAEMFAAARVFEVAGERAKAASAYDAALMFFDAGEKLVASEKAVVGDLRKLGFGLRRNLAECRFLTGKLEAAETDLLALQGCAQTIEEAADVAWLLITLYTARDSSDLAIRTCLEFLEVAGAPLRRDATLEQIETEYRNLQCLIGPSSIEGLLALEPMNDSRQIAILNVLTAALPPAFFSDERLVCQILCRMAMISVRFGNSDASPLGYAYLGMVAGPVFNDYAAAYRFGRLGLNLVEKKPELARYKARVYMTFAYHVAPWTKPLEDHRGLLKQAFEAAVLAGDLTYAGFSSCTFISAMIASGEPLIDIEREAAVKLAHVRNAKFGLIVDIITAQRQMVQALRGETLSLGNFSTQDFSESAFEHHLASNRSLDIAACWYWIRRLQLHVYAGDYRQALVAAARAEPLLWTTAGHLELAEYHFFAGIAHAGGLNMGMDHGDPEALSRHVIQFSKWGQNAPANFSARDALLRAEVARVEGQTFNAIKQFDRAMALAAEHSRLHDEALAYERAADFYLSSDTPTMGALLVTEAARRYERWGARGKVAALAVAFPTVVAEVGSRRVETSAVVSTSAQALDVDAVIQSLQAVSEETSFAKVVQTLMTIALEHANAESGALILPTERGLRCRAYAFASPDNITVEPRDEDVVVSGLPVSVLQAAILGQRTIAIPDARDAHEFGKDPRFSTGEVRSVLCLPLLRQAEVIGALYLESTVVAGAFTPIKTLMLRLLASTAAIAIENASLDEKTLLLKEIHHRVKNNLQLISSLLSLQESAIDDPAVSRLFAQSKDRVRSMALVHENLYRAGNFVRVAMAEHLRTLCARLLRAYRPAGQSVDIEVFVDDVELDINSAISCGLIVNELVSNALKHGFHGSAAGRIVVRLSTDGAQEFVLIVSDNGSGLPTAVRSCAKPSSADDTGGIGMHLVADLAHQLGGSISVSNDSGTSVELRFPRSENNR</sequence>
<dbReference type="PROSITE" id="PS00108">
    <property type="entry name" value="PROTEIN_KINASE_ST"/>
    <property type="match status" value="1"/>
</dbReference>
<dbReference type="InterPro" id="IPR008271">
    <property type="entry name" value="Ser/Thr_kinase_AS"/>
</dbReference>
<dbReference type="GO" id="GO:0004672">
    <property type="term" value="F:protein kinase activity"/>
    <property type="evidence" value="ECO:0007669"/>
    <property type="project" value="InterPro"/>
</dbReference>
<dbReference type="Proteomes" id="UP000291078">
    <property type="component" value="Unassembled WGS sequence"/>
</dbReference>
<dbReference type="InterPro" id="IPR029016">
    <property type="entry name" value="GAF-like_dom_sf"/>
</dbReference>
<dbReference type="GO" id="GO:0005524">
    <property type="term" value="F:ATP binding"/>
    <property type="evidence" value="ECO:0007669"/>
    <property type="project" value="InterPro"/>
</dbReference>
<dbReference type="SUPFAM" id="SSF56112">
    <property type="entry name" value="Protein kinase-like (PK-like)"/>
    <property type="match status" value="1"/>
</dbReference>
<gene>
    <name evidence="4" type="ORF">EV147_3493</name>
</gene>
<dbReference type="InterPro" id="IPR000719">
    <property type="entry name" value="Prot_kinase_dom"/>
</dbReference>
<dbReference type="InterPro" id="IPR003018">
    <property type="entry name" value="GAF"/>
</dbReference>
<dbReference type="PROSITE" id="PS50109">
    <property type="entry name" value="HIS_KIN"/>
    <property type="match status" value="1"/>
</dbReference>
<dbReference type="InterPro" id="IPR011495">
    <property type="entry name" value="Sig_transdc_His_kin_sub2_dim/P"/>
</dbReference>